<feature type="compositionally biased region" description="Polar residues" evidence="5">
    <location>
        <begin position="59"/>
        <end position="69"/>
    </location>
</feature>
<keyword evidence="3 4" id="KW-0539">Nucleus</keyword>
<organism evidence="6 7">
    <name type="scientific">Exidia glandulosa HHB12029</name>
    <dbReference type="NCBI Taxonomy" id="1314781"/>
    <lineage>
        <taxon>Eukaryota</taxon>
        <taxon>Fungi</taxon>
        <taxon>Dikarya</taxon>
        <taxon>Basidiomycota</taxon>
        <taxon>Agaricomycotina</taxon>
        <taxon>Agaricomycetes</taxon>
        <taxon>Auriculariales</taxon>
        <taxon>Exidiaceae</taxon>
        <taxon>Exidia</taxon>
    </lineage>
</organism>
<accession>A0A165DDS0</accession>
<evidence type="ECO:0000313" key="7">
    <source>
        <dbReference type="Proteomes" id="UP000077266"/>
    </source>
</evidence>
<name>A0A165DDS0_EXIGL</name>
<evidence type="ECO:0000256" key="5">
    <source>
        <dbReference type="SAM" id="MobiDB-lite"/>
    </source>
</evidence>
<keyword evidence="4" id="KW-0805">Transcription regulation</keyword>
<evidence type="ECO:0000256" key="4">
    <source>
        <dbReference type="RuleBase" id="RU364147"/>
    </source>
</evidence>
<keyword evidence="7" id="KW-1185">Reference proteome</keyword>
<evidence type="ECO:0000313" key="6">
    <source>
        <dbReference type="EMBL" id="KZV84307.1"/>
    </source>
</evidence>
<dbReference type="AlphaFoldDB" id="A0A165DDS0"/>
<dbReference type="Proteomes" id="UP000077266">
    <property type="component" value="Unassembled WGS sequence"/>
</dbReference>
<dbReference type="EMBL" id="KV426231">
    <property type="protein sequence ID" value="KZV84307.1"/>
    <property type="molecule type" value="Genomic_DNA"/>
</dbReference>
<comment type="subunit">
    <text evidence="4">Component of the Mediator complex.</text>
</comment>
<keyword evidence="4" id="KW-0010">Activator</keyword>
<dbReference type="Pfam" id="PF10280">
    <property type="entry name" value="Med11"/>
    <property type="match status" value="1"/>
</dbReference>
<feature type="region of interest" description="Disordered" evidence="5">
    <location>
        <begin position="48"/>
        <end position="87"/>
    </location>
</feature>
<sequence length="184" mass="19996">MPEHNDINPIFLSTDTARKIYELGEDITKLLQSASTCVALLTIPELDPPEQEAELKPSGSPSSEASTPRDSAGLPSRPRLPVGEERSEQFVMEATQYYETLDTIHLNLRTAMAHLRRERVAPAAITAPPPGFVPTAFGVGPEAGLNARGLQETRLERDAWRGVVDALERLKVQQTAATPDSVAS</sequence>
<evidence type="ECO:0000256" key="1">
    <source>
        <dbReference type="ARBA" id="ARBA00004123"/>
    </source>
</evidence>
<dbReference type="GO" id="GO:0016592">
    <property type="term" value="C:mediator complex"/>
    <property type="evidence" value="ECO:0007669"/>
    <property type="project" value="InterPro"/>
</dbReference>
<comment type="similarity">
    <text evidence="2 4">Belongs to the Mediator complex subunit 11 family.</text>
</comment>
<comment type="function">
    <text evidence="4">Component of the Mediator complex, a coactivator involved in the regulated transcription of nearly all RNA polymerase II-dependent genes. Mediator functions as a bridge to convey information from gene-specific regulatory proteins to the basal RNA polymerase II transcription machinery. Mediator is recruited to promoters by direct interactions with regulatory proteins and serves as a scaffold for the assembly of a functional pre-initiation complex with RNA polymerase II and the general transcription factors.</text>
</comment>
<dbReference type="GO" id="GO:0006357">
    <property type="term" value="P:regulation of transcription by RNA polymerase II"/>
    <property type="evidence" value="ECO:0007669"/>
    <property type="project" value="InterPro"/>
</dbReference>
<proteinExistence type="inferred from homology"/>
<protein>
    <recommendedName>
        <fullName evidence="4">Mediator of RNA polymerase II transcription subunit 11</fullName>
    </recommendedName>
    <alternativeName>
        <fullName evidence="4">Mediator complex subunit 11</fullName>
    </alternativeName>
</protein>
<evidence type="ECO:0000256" key="3">
    <source>
        <dbReference type="ARBA" id="ARBA00023242"/>
    </source>
</evidence>
<evidence type="ECO:0000256" key="2">
    <source>
        <dbReference type="ARBA" id="ARBA00008186"/>
    </source>
</evidence>
<dbReference type="InParanoid" id="A0A165DDS0"/>
<gene>
    <name evidence="4" type="primary">MED11</name>
    <name evidence="6" type="ORF">EXIGLDRAFT_776687</name>
</gene>
<dbReference type="GO" id="GO:0003712">
    <property type="term" value="F:transcription coregulator activity"/>
    <property type="evidence" value="ECO:0007669"/>
    <property type="project" value="InterPro"/>
</dbReference>
<dbReference type="InterPro" id="IPR019404">
    <property type="entry name" value="Mediator_Med11"/>
</dbReference>
<reference evidence="6 7" key="1">
    <citation type="journal article" date="2016" name="Mol. Biol. Evol.">
        <title>Comparative Genomics of Early-Diverging Mushroom-Forming Fungi Provides Insights into the Origins of Lignocellulose Decay Capabilities.</title>
        <authorList>
            <person name="Nagy L.G."/>
            <person name="Riley R."/>
            <person name="Tritt A."/>
            <person name="Adam C."/>
            <person name="Daum C."/>
            <person name="Floudas D."/>
            <person name="Sun H."/>
            <person name="Yadav J.S."/>
            <person name="Pangilinan J."/>
            <person name="Larsson K.H."/>
            <person name="Matsuura K."/>
            <person name="Barry K."/>
            <person name="Labutti K."/>
            <person name="Kuo R."/>
            <person name="Ohm R.A."/>
            <person name="Bhattacharya S.S."/>
            <person name="Shirouzu T."/>
            <person name="Yoshinaga Y."/>
            <person name="Martin F.M."/>
            <person name="Grigoriev I.V."/>
            <person name="Hibbett D.S."/>
        </authorList>
    </citation>
    <scope>NUCLEOTIDE SEQUENCE [LARGE SCALE GENOMIC DNA]</scope>
    <source>
        <strain evidence="6 7">HHB12029</strain>
    </source>
</reference>
<keyword evidence="4" id="KW-0804">Transcription</keyword>
<dbReference type="OrthoDB" id="3358442at2759"/>
<comment type="subcellular location">
    <subcellularLocation>
        <location evidence="1 4">Nucleus</location>
    </subcellularLocation>
</comment>